<evidence type="ECO:0000313" key="1">
    <source>
        <dbReference type="EMBL" id="WWQ64801.1"/>
    </source>
</evidence>
<organism evidence="1 2">
    <name type="scientific">Streptomyces citrinus</name>
    <dbReference type="NCBI Taxonomy" id="3118173"/>
    <lineage>
        <taxon>Bacteria</taxon>
        <taxon>Bacillati</taxon>
        <taxon>Actinomycetota</taxon>
        <taxon>Actinomycetes</taxon>
        <taxon>Kitasatosporales</taxon>
        <taxon>Streptomycetaceae</taxon>
        <taxon>Streptomyces</taxon>
    </lineage>
</organism>
<dbReference type="Proteomes" id="UP001432251">
    <property type="component" value="Chromosome"/>
</dbReference>
<evidence type="ECO:0000313" key="2">
    <source>
        <dbReference type="Proteomes" id="UP001432251"/>
    </source>
</evidence>
<proteinExistence type="predicted"/>
<keyword evidence="2" id="KW-1185">Reference proteome</keyword>
<dbReference type="EMBL" id="CP146022">
    <property type="protein sequence ID" value="WWQ64801.1"/>
    <property type="molecule type" value="Genomic_DNA"/>
</dbReference>
<sequence length="326" mass="35310">MRDASPLSGTPGLSLRDVMECEPLSGGTYNTLFRVVLRDGRRWVIKLPPSDGAGTTMAYEYDLLHGEAVFYAAAAPLGLPIPVVLHAEVEGDPGIVSCLVMTERPGTPWHLVDGDLRADERRALREELGGIAARLHGVSGDAFGYPAQPFGAPSHSWREAFTGMLEGALDDAVRYGARLPRSVETVRAALASAAYALDEVDRPALVHFDLWQGNVLLTGEPGARRIGGVIDGERMFWGDPLAEFVSLALFGDIEQDRDFLAGYAAAGGEARFTGPARLRLALYRCYLYLIMLVEAVPRRYGPAELDRTWRTAGKHFAAAVDEAGRG</sequence>
<protein>
    <submittedName>
        <fullName evidence="1">Aminoglycoside phosphotransferase family protein</fullName>
        <ecNumber evidence="1">2.7.1.-</ecNumber>
    </submittedName>
</protein>
<keyword evidence="1" id="KW-0808">Transferase</keyword>
<accession>A0ACD5AC94</accession>
<dbReference type="EC" id="2.7.1.-" evidence="1"/>
<reference evidence="1" key="1">
    <citation type="journal article" date="2025" name="Int. J. Syst. Evol. Microbiol.">
        <title>Streptomyces citrinus sp. nov., with yellow diffusible pigment.</title>
        <authorList>
            <person name="He Y."/>
            <person name="Yang E."/>
            <person name="Xu J."/>
            <person name="Sun Y."/>
            <person name="Sun L."/>
        </authorList>
    </citation>
    <scope>NUCLEOTIDE SEQUENCE</scope>
    <source>
        <strain evidence="1">Q6</strain>
    </source>
</reference>
<name>A0ACD5AC94_9ACTN</name>
<gene>
    <name evidence="1" type="ORF">V2W30_16585</name>
</gene>